<keyword evidence="3" id="KW-0378">Hydrolase</keyword>
<evidence type="ECO:0000256" key="3">
    <source>
        <dbReference type="ARBA" id="ARBA00022801"/>
    </source>
</evidence>
<evidence type="ECO:0000256" key="2">
    <source>
        <dbReference type="ARBA" id="ARBA00013064"/>
    </source>
</evidence>
<dbReference type="PANTHER" id="PTHR39181">
    <property type="entry name" value="TYROSINE-PROTEIN PHOSPHATASE YWQE"/>
    <property type="match status" value="1"/>
</dbReference>
<name>A0A3E1P0D8_9BACT</name>
<dbReference type="SUPFAM" id="SSF89550">
    <property type="entry name" value="PHP domain-like"/>
    <property type="match status" value="1"/>
</dbReference>
<dbReference type="InterPro" id="IPR016195">
    <property type="entry name" value="Pol/histidinol_Pase-like"/>
</dbReference>
<dbReference type="PANTHER" id="PTHR39181:SF1">
    <property type="entry name" value="TYROSINE-PROTEIN PHOSPHATASE YWQE"/>
    <property type="match status" value="1"/>
</dbReference>
<evidence type="ECO:0000313" key="5">
    <source>
        <dbReference type="EMBL" id="RFM33647.1"/>
    </source>
</evidence>
<protein>
    <recommendedName>
        <fullName evidence="2">protein-tyrosine-phosphatase</fullName>
        <ecNumber evidence="2">3.1.3.48</ecNumber>
    </recommendedName>
</protein>
<dbReference type="EC" id="3.1.3.48" evidence="2"/>
<evidence type="ECO:0000313" key="6">
    <source>
        <dbReference type="Proteomes" id="UP000261174"/>
    </source>
</evidence>
<sequence>MFFFRKKPENVEQNLPFLAGIGTDIHSHLLPAVDDGSQDLDTSVHFIETLHDLGIRNVITTPHVMMDRYPNSPETLSEPYQQVKNALIEKNIPVQFHHAAEYYMDEFFEELMKAPLMTLNGEMILVEISFMSAPPQLHQWLFELAAQGYRPVLAHPERYNYFHSTPEEYRVFKQRGCLLQVNLLSLTGYYGKHIQKAAEWLIENKLIDYIGTDLHHSKHLHAIKSIAKDKKLVKLLETYPFKNNTIQLVQKV</sequence>
<reference evidence="5 6" key="1">
    <citation type="submission" date="2018-08" db="EMBL/GenBank/DDBJ databases">
        <title>Chitinophaga sp. K20C18050901, a novel bacterium isolated from forest soil.</title>
        <authorList>
            <person name="Wang C."/>
        </authorList>
    </citation>
    <scope>NUCLEOTIDE SEQUENCE [LARGE SCALE GENOMIC DNA]</scope>
    <source>
        <strain evidence="5 6">K20C18050901</strain>
    </source>
</reference>
<dbReference type="GO" id="GO:0004725">
    <property type="term" value="F:protein tyrosine phosphatase activity"/>
    <property type="evidence" value="ECO:0007669"/>
    <property type="project" value="UniProtKB-EC"/>
</dbReference>
<organism evidence="5 6">
    <name type="scientific">Chitinophaga silvisoli</name>
    <dbReference type="NCBI Taxonomy" id="2291814"/>
    <lineage>
        <taxon>Bacteria</taxon>
        <taxon>Pseudomonadati</taxon>
        <taxon>Bacteroidota</taxon>
        <taxon>Chitinophagia</taxon>
        <taxon>Chitinophagales</taxon>
        <taxon>Chitinophagaceae</taxon>
        <taxon>Chitinophaga</taxon>
    </lineage>
</organism>
<dbReference type="InterPro" id="IPR016667">
    <property type="entry name" value="Caps_polysacc_synth_CpsB/CapC"/>
</dbReference>
<comment type="similarity">
    <text evidence="1">Belongs to the metallo-dependent hydrolases superfamily. CpsB/CapC family.</text>
</comment>
<accession>A0A3E1P0D8</accession>
<dbReference type="AlphaFoldDB" id="A0A3E1P0D8"/>
<evidence type="ECO:0000256" key="4">
    <source>
        <dbReference type="ARBA" id="ARBA00051722"/>
    </source>
</evidence>
<dbReference type="Pfam" id="PF19567">
    <property type="entry name" value="CpsB_CapC"/>
    <property type="match status" value="1"/>
</dbReference>
<comment type="caution">
    <text evidence="5">The sequence shown here is derived from an EMBL/GenBank/DDBJ whole genome shotgun (WGS) entry which is preliminary data.</text>
</comment>
<dbReference type="EMBL" id="QTJV01000006">
    <property type="protein sequence ID" value="RFM33647.1"/>
    <property type="molecule type" value="Genomic_DNA"/>
</dbReference>
<proteinExistence type="inferred from homology"/>
<dbReference type="OrthoDB" id="9788539at2"/>
<keyword evidence="6" id="KW-1185">Reference proteome</keyword>
<gene>
    <name evidence="5" type="ORF">DXN04_16940</name>
</gene>
<dbReference type="GO" id="GO:0030145">
    <property type="term" value="F:manganese ion binding"/>
    <property type="evidence" value="ECO:0007669"/>
    <property type="project" value="InterPro"/>
</dbReference>
<dbReference type="Gene3D" id="3.20.20.140">
    <property type="entry name" value="Metal-dependent hydrolases"/>
    <property type="match status" value="1"/>
</dbReference>
<dbReference type="PIRSF" id="PIRSF016557">
    <property type="entry name" value="Caps_synth_CpsB"/>
    <property type="match status" value="1"/>
</dbReference>
<evidence type="ECO:0000256" key="1">
    <source>
        <dbReference type="ARBA" id="ARBA00005750"/>
    </source>
</evidence>
<dbReference type="Proteomes" id="UP000261174">
    <property type="component" value="Unassembled WGS sequence"/>
</dbReference>
<dbReference type="RefSeq" id="WP_116854569.1">
    <property type="nucleotide sequence ID" value="NZ_QTJV01000006.1"/>
</dbReference>
<comment type="catalytic activity">
    <reaction evidence="4">
        <text>O-phospho-L-tyrosyl-[protein] + H2O = L-tyrosyl-[protein] + phosphate</text>
        <dbReference type="Rhea" id="RHEA:10684"/>
        <dbReference type="Rhea" id="RHEA-COMP:10136"/>
        <dbReference type="Rhea" id="RHEA-COMP:20101"/>
        <dbReference type="ChEBI" id="CHEBI:15377"/>
        <dbReference type="ChEBI" id="CHEBI:43474"/>
        <dbReference type="ChEBI" id="CHEBI:46858"/>
        <dbReference type="ChEBI" id="CHEBI:61978"/>
        <dbReference type="EC" id="3.1.3.48"/>
    </reaction>
</comment>